<dbReference type="PROSITE" id="PS00107">
    <property type="entry name" value="PROTEIN_KINASE_ATP"/>
    <property type="match status" value="1"/>
</dbReference>
<keyword evidence="3" id="KW-1133">Transmembrane helix</keyword>
<evidence type="ECO:0000256" key="2">
    <source>
        <dbReference type="SAM" id="MobiDB-lite"/>
    </source>
</evidence>
<dbReference type="GO" id="GO:0005524">
    <property type="term" value="F:ATP binding"/>
    <property type="evidence" value="ECO:0007669"/>
    <property type="project" value="UniProtKB-UniRule"/>
</dbReference>
<feature type="compositionally biased region" description="Basic and acidic residues" evidence="2">
    <location>
        <begin position="1"/>
        <end position="11"/>
    </location>
</feature>
<sequence length="208" mass="23219">MGNTKTKDHSSVMKQQSFVKSAIPSNPERNEDRASKTQKIASQAQKISITVEQVHGGSAETPESSFVATNSVMISVSSVDVDDSIIKHPQLKINENSSNDNMSSQLSVLREFDDRKSSDDESDTECVVIPDIVADFVKPQNARKNVMSLFKVIRSLGEGMSSCVFEVKYIPDGQRYALKRLRVKFVIVIFFFVFIKKLSKFRGDFALA</sequence>
<dbReference type="Proteomes" id="UP000023152">
    <property type="component" value="Unassembled WGS sequence"/>
</dbReference>
<keyword evidence="5" id="KW-1185">Reference proteome</keyword>
<dbReference type="SUPFAM" id="SSF56112">
    <property type="entry name" value="Protein kinase-like (PK-like)"/>
    <property type="match status" value="1"/>
</dbReference>
<dbReference type="Gene3D" id="3.30.200.20">
    <property type="entry name" value="Phosphorylase Kinase, domain 1"/>
    <property type="match status" value="1"/>
</dbReference>
<evidence type="ECO:0000256" key="3">
    <source>
        <dbReference type="SAM" id="Phobius"/>
    </source>
</evidence>
<keyword evidence="3" id="KW-0472">Membrane</keyword>
<dbReference type="EMBL" id="ASPP01019357">
    <property type="protein sequence ID" value="ETO15225.1"/>
    <property type="molecule type" value="Genomic_DNA"/>
</dbReference>
<evidence type="ECO:0000313" key="4">
    <source>
        <dbReference type="EMBL" id="ETO15225.1"/>
    </source>
</evidence>
<reference evidence="4 5" key="1">
    <citation type="journal article" date="2013" name="Curr. Biol.">
        <title>The Genome of the Foraminiferan Reticulomyxa filosa.</title>
        <authorList>
            <person name="Glockner G."/>
            <person name="Hulsmann N."/>
            <person name="Schleicher M."/>
            <person name="Noegel A.A."/>
            <person name="Eichinger L."/>
            <person name="Gallinger C."/>
            <person name="Pawlowski J."/>
            <person name="Sierra R."/>
            <person name="Euteneuer U."/>
            <person name="Pillet L."/>
            <person name="Moustafa A."/>
            <person name="Platzer M."/>
            <person name="Groth M."/>
            <person name="Szafranski K."/>
            <person name="Schliwa M."/>
        </authorList>
    </citation>
    <scope>NUCLEOTIDE SEQUENCE [LARGE SCALE GENOMIC DNA]</scope>
</reference>
<gene>
    <name evidence="4" type="ORF">RFI_22140</name>
</gene>
<comment type="caution">
    <text evidence="4">The sequence shown here is derived from an EMBL/GenBank/DDBJ whole genome shotgun (WGS) entry which is preliminary data.</text>
</comment>
<feature type="binding site" evidence="1">
    <location>
        <position position="179"/>
    </location>
    <ligand>
        <name>ATP</name>
        <dbReference type="ChEBI" id="CHEBI:30616"/>
    </ligand>
</feature>
<proteinExistence type="predicted"/>
<keyword evidence="3" id="KW-0812">Transmembrane</keyword>
<feature type="region of interest" description="Disordered" evidence="2">
    <location>
        <begin position="1"/>
        <end position="41"/>
    </location>
</feature>
<keyword evidence="1" id="KW-0067">ATP-binding</keyword>
<accession>X6MQ52</accession>
<dbReference type="AlphaFoldDB" id="X6MQ52"/>
<keyword evidence="1" id="KW-0547">Nucleotide-binding</keyword>
<feature type="transmembrane region" description="Helical" evidence="3">
    <location>
        <begin position="181"/>
        <end position="199"/>
    </location>
</feature>
<evidence type="ECO:0000256" key="1">
    <source>
        <dbReference type="PROSITE-ProRule" id="PRU10141"/>
    </source>
</evidence>
<organism evidence="4 5">
    <name type="scientific">Reticulomyxa filosa</name>
    <dbReference type="NCBI Taxonomy" id="46433"/>
    <lineage>
        <taxon>Eukaryota</taxon>
        <taxon>Sar</taxon>
        <taxon>Rhizaria</taxon>
        <taxon>Retaria</taxon>
        <taxon>Foraminifera</taxon>
        <taxon>Monothalamids</taxon>
        <taxon>Reticulomyxidae</taxon>
        <taxon>Reticulomyxa</taxon>
    </lineage>
</organism>
<dbReference type="InterPro" id="IPR011009">
    <property type="entry name" value="Kinase-like_dom_sf"/>
</dbReference>
<protein>
    <recommendedName>
        <fullName evidence="6">Protein kinase domain-containing protein</fullName>
    </recommendedName>
</protein>
<evidence type="ECO:0000313" key="5">
    <source>
        <dbReference type="Proteomes" id="UP000023152"/>
    </source>
</evidence>
<evidence type="ECO:0008006" key="6">
    <source>
        <dbReference type="Google" id="ProtNLM"/>
    </source>
</evidence>
<name>X6MQ52_RETFI</name>
<dbReference type="InterPro" id="IPR017441">
    <property type="entry name" value="Protein_kinase_ATP_BS"/>
</dbReference>